<sequence length="332" mass="37016">MELRAAALSFLQASLRDYDHASSPAVIATTLMLATCELQFDPDAKFWRSHFECAGRLLADARQSDISDKTASTDLWRLIDRQFAVMEFLISLPAPWPSSPTHVGFKDCPDNLPSVTCIGVIDGNLACTQDLLEVFTWIKALQDMQERSKSHDMPGFEQASTHYVRNKASGLVNIVHEMIARNNKSPAVLSEELAGHCDEAMTQAYRMANTVAHHIALICLHRYCLEMDRETDAVEDSVTSIVQLANAMPKRDGLHPSIVLTTALFVAGCEANEMAQSDIRSLLQAQFEITRNQSAHRTLEKLERVWQLIPDHGGFGFNSVPINLRGDDFVPY</sequence>
<reference evidence="1" key="1">
    <citation type="submission" date="2022-07" db="EMBL/GenBank/DDBJ databases">
        <title>Genome Sequence of Lecanicillium saksenae.</title>
        <authorList>
            <person name="Buettner E."/>
        </authorList>
    </citation>
    <scope>NUCLEOTIDE SEQUENCE</scope>
    <source>
        <strain evidence="1">VT-O1</strain>
    </source>
</reference>
<accession>A0ACC1QY10</accession>
<name>A0ACC1QY10_9HYPO</name>
<protein>
    <submittedName>
        <fullName evidence="1">Uncharacterized protein</fullName>
    </submittedName>
</protein>
<proteinExistence type="predicted"/>
<gene>
    <name evidence="1" type="ORF">NLG97_g4375</name>
</gene>
<dbReference type="Proteomes" id="UP001148737">
    <property type="component" value="Unassembled WGS sequence"/>
</dbReference>
<evidence type="ECO:0000313" key="1">
    <source>
        <dbReference type="EMBL" id="KAJ3493979.1"/>
    </source>
</evidence>
<dbReference type="EMBL" id="JANAKD010000428">
    <property type="protein sequence ID" value="KAJ3493979.1"/>
    <property type="molecule type" value="Genomic_DNA"/>
</dbReference>
<evidence type="ECO:0000313" key="2">
    <source>
        <dbReference type="Proteomes" id="UP001148737"/>
    </source>
</evidence>
<comment type="caution">
    <text evidence="1">The sequence shown here is derived from an EMBL/GenBank/DDBJ whole genome shotgun (WGS) entry which is preliminary data.</text>
</comment>
<keyword evidence="2" id="KW-1185">Reference proteome</keyword>
<organism evidence="1 2">
    <name type="scientific">Lecanicillium saksenae</name>
    <dbReference type="NCBI Taxonomy" id="468837"/>
    <lineage>
        <taxon>Eukaryota</taxon>
        <taxon>Fungi</taxon>
        <taxon>Dikarya</taxon>
        <taxon>Ascomycota</taxon>
        <taxon>Pezizomycotina</taxon>
        <taxon>Sordariomycetes</taxon>
        <taxon>Hypocreomycetidae</taxon>
        <taxon>Hypocreales</taxon>
        <taxon>Cordycipitaceae</taxon>
        <taxon>Lecanicillium</taxon>
    </lineage>
</organism>